<dbReference type="PROSITE" id="PS51186">
    <property type="entry name" value="GNAT"/>
    <property type="match status" value="1"/>
</dbReference>
<dbReference type="SUPFAM" id="SSF53756">
    <property type="entry name" value="UDP-Glycosyltransferase/glycogen phosphorylase"/>
    <property type="match status" value="1"/>
</dbReference>
<dbReference type="NCBIfam" id="TIGR03585">
    <property type="entry name" value="PseH"/>
    <property type="match status" value="1"/>
</dbReference>
<dbReference type="SUPFAM" id="SSF55729">
    <property type="entry name" value="Acyl-CoA N-acyltransferases (Nat)"/>
    <property type="match status" value="1"/>
</dbReference>
<protein>
    <submittedName>
        <fullName evidence="4">UDP-2,4-diacetamido-2,4, 6-trideoxy-beta-L-altropyranose hydrolase</fullName>
        <ecNumber evidence="4">3.6.1.57</ecNumber>
    </submittedName>
</protein>
<feature type="active site" description="Proton acceptor" evidence="1">
    <location>
        <position position="20"/>
    </location>
</feature>
<proteinExistence type="predicted"/>
<reference evidence="4 5" key="1">
    <citation type="journal article" date="2018" name="Sci. Rep.">
        <title>Rhizobium tumorigenes sp. nov., a novel plant tumorigenic bacterium isolated from cane gall tumors on thornless blackberry.</title>
        <authorList>
            <person name="Kuzmanovi N."/>
            <person name="Smalla K."/>
            <person name="Gronow S."/>
            <person name="PuBawska J."/>
        </authorList>
    </citation>
    <scope>NUCLEOTIDE SEQUENCE [LARGE SCALE GENOMIC DNA]</scope>
    <source>
        <strain evidence="4 5">1078</strain>
    </source>
</reference>
<dbReference type="PANTHER" id="PTHR43415">
    <property type="entry name" value="SPERMIDINE N(1)-ACETYLTRANSFERASE"/>
    <property type="match status" value="1"/>
</dbReference>
<dbReference type="GO" id="GO:0016787">
    <property type="term" value="F:hydrolase activity"/>
    <property type="evidence" value="ECO:0007669"/>
    <property type="project" value="UniProtKB-KW"/>
</dbReference>
<dbReference type="EC" id="3.6.1.57" evidence="4"/>
<keyword evidence="5" id="KW-1185">Reference proteome</keyword>
<evidence type="ECO:0000313" key="4">
    <source>
        <dbReference type="EMBL" id="WFR97688.1"/>
    </source>
</evidence>
<gene>
    <name evidence="4" type="primary">pseG</name>
    <name evidence="4" type="ORF">PR017_21125</name>
</gene>
<dbReference type="KEGG" id="rtu:PR017_21125"/>
<dbReference type="Gene3D" id="3.40.630.30">
    <property type="match status" value="1"/>
</dbReference>
<feature type="domain" description="N-acetyltransferase" evidence="3">
    <location>
        <begin position="374"/>
        <end position="534"/>
    </location>
</feature>
<evidence type="ECO:0000259" key="3">
    <source>
        <dbReference type="PROSITE" id="PS51186"/>
    </source>
</evidence>
<dbReference type="InterPro" id="IPR016181">
    <property type="entry name" value="Acyl_CoA_acyltransferase"/>
</dbReference>
<dbReference type="InterPro" id="IPR020036">
    <property type="entry name" value="PseH"/>
</dbReference>
<dbReference type="AlphaFoldDB" id="A0AAF1KSL3"/>
<name>A0AAF1KSL3_9HYPH</name>
<geneLocation type="plasmid" evidence="4 5">
    <name>pRt1078</name>
</geneLocation>
<reference evidence="5" key="2">
    <citation type="journal article" date="2023" name="MicrobiologyOpen">
        <title>Genomics of the tumorigenes clade of the family Rhizobiaceae and description of Rhizobium rhododendri sp. nov.</title>
        <authorList>
            <person name="Kuzmanovic N."/>
            <person name="diCenzo G.C."/>
            <person name="Bunk B."/>
            <person name="Sproeer C."/>
            <person name="Fruehling A."/>
            <person name="Neumann-Schaal M."/>
            <person name="Overmann J."/>
            <person name="Smalla K."/>
        </authorList>
    </citation>
    <scope>NUCLEOTIDE SEQUENCE [LARGE SCALE GENOMIC DNA]</scope>
    <source>
        <strain evidence="5">1078</strain>
        <plasmid evidence="5">pRt1078</plasmid>
    </source>
</reference>
<accession>A0AAF1KSL3</accession>
<dbReference type="Pfam" id="PF13302">
    <property type="entry name" value="Acetyltransf_3"/>
    <property type="match status" value="1"/>
</dbReference>
<dbReference type="InterPro" id="IPR020023">
    <property type="entry name" value="PseG"/>
</dbReference>
<dbReference type="EMBL" id="CP117256">
    <property type="protein sequence ID" value="WFR97688.1"/>
    <property type="molecule type" value="Genomic_DNA"/>
</dbReference>
<dbReference type="Gene3D" id="3.40.50.2000">
    <property type="entry name" value="Glycogen Phosphorylase B"/>
    <property type="match status" value="1"/>
</dbReference>
<dbReference type="NCBIfam" id="TIGR03590">
    <property type="entry name" value="PseG"/>
    <property type="match status" value="1"/>
</dbReference>
<dbReference type="Proteomes" id="UP000249499">
    <property type="component" value="Plasmid pRt1078"/>
</dbReference>
<keyword evidence="4" id="KW-0378">Hydrolase</keyword>
<evidence type="ECO:0000256" key="1">
    <source>
        <dbReference type="PIRSR" id="PIRSR620023-1"/>
    </source>
</evidence>
<dbReference type="InterPro" id="IPR000182">
    <property type="entry name" value="GNAT_dom"/>
</dbReference>
<dbReference type="PANTHER" id="PTHR43415:SF3">
    <property type="entry name" value="GNAT-FAMILY ACETYLTRANSFERASE"/>
    <property type="match status" value="1"/>
</dbReference>
<organism evidence="4 5">
    <name type="scientific">Rhizobium tumorigenes</name>
    <dbReference type="NCBI Taxonomy" id="2041385"/>
    <lineage>
        <taxon>Bacteria</taxon>
        <taxon>Pseudomonadati</taxon>
        <taxon>Pseudomonadota</taxon>
        <taxon>Alphaproteobacteria</taxon>
        <taxon>Hyphomicrobiales</taxon>
        <taxon>Rhizobiaceae</taxon>
        <taxon>Rhizobium/Agrobacterium group</taxon>
        <taxon>Rhizobium</taxon>
    </lineage>
</organism>
<feature type="binding site" evidence="2">
    <location>
        <position position="176"/>
    </location>
    <ligand>
        <name>substrate</name>
    </ligand>
</feature>
<sequence>MNRSSILFRVDASSSIGSGHVMRCLSLANVLKLYGYECVFAARFMPEGLEKLVAAAGHKLERLDCGYTYITHEPPVLDHADWLGSDQRADADQCIRLSGTLRWDWIVVDHYALDVRWEERVRPICDCLMVIDDLGDRRHDCDLLLDQNLGSDLRKYDGKVPASCRLLLGPRFALLRPEFAQMRQYSLARRKKPQLNSLLITMGGADNNNVTSDILNALKKSPLPLDCRITVVMGSQSRWFSDVGCLARTMPWLTSVHINVPDMARLMAESDLAIGAAGGTAWERCCLALPSLIVIIADNQRQGALALSLSKAAVVLNPTGREALDESLPTTLSRLVEEGLASMIENLDALNIEGSGTEQVALQFENARSPGDAPRLRLIEEADLPVILTWRNDTRVRKYMFSQEIISLHDHVSWYERVKNDPLKRLLIFETAAQPRGFVNFKIDATGVGASWGFYKGPEMAKGTGYLMGRAALAHGFEQLGLQTISAEVLEGNHVSARLHKALGFRQGALKLDAYEINGSYVNVVCFTLSKTDWLTTTRDC</sequence>
<keyword evidence="4" id="KW-0614">Plasmid</keyword>
<dbReference type="Gene3D" id="3.40.50.11190">
    <property type="match status" value="1"/>
</dbReference>
<evidence type="ECO:0000313" key="5">
    <source>
        <dbReference type="Proteomes" id="UP000249499"/>
    </source>
</evidence>
<dbReference type="GO" id="GO:0016747">
    <property type="term" value="F:acyltransferase activity, transferring groups other than amino-acyl groups"/>
    <property type="evidence" value="ECO:0007669"/>
    <property type="project" value="InterPro"/>
</dbReference>
<evidence type="ECO:0000256" key="2">
    <source>
        <dbReference type="PIRSR" id="PIRSR620023-2"/>
    </source>
</evidence>
<feature type="binding site" evidence="2">
    <location>
        <position position="283"/>
    </location>
    <ligand>
        <name>substrate</name>
    </ligand>
</feature>